<evidence type="ECO:0000256" key="9">
    <source>
        <dbReference type="ARBA" id="ARBA00023134"/>
    </source>
</evidence>
<dbReference type="GO" id="GO:0005525">
    <property type="term" value="F:GTP binding"/>
    <property type="evidence" value="ECO:0007669"/>
    <property type="project" value="UniProtKB-KW"/>
</dbReference>
<evidence type="ECO:0000256" key="2">
    <source>
        <dbReference type="ARBA" id="ARBA00008531"/>
    </source>
</evidence>
<dbReference type="RefSeq" id="WP_289269838.1">
    <property type="nucleotide sequence ID" value="NZ_OX365700.1"/>
</dbReference>
<dbReference type="InterPro" id="IPR027417">
    <property type="entry name" value="P-loop_NTPase"/>
</dbReference>
<keyword evidence="9" id="KW-0342">GTP-binding</keyword>
<feature type="domain" description="SRP54-type proteins GTP-binding" evidence="16">
    <location>
        <begin position="225"/>
        <end position="416"/>
    </location>
</feature>
<evidence type="ECO:0000256" key="1">
    <source>
        <dbReference type="ARBA" id="ARBA00004413"/>
    </source>
</evidence>
<comment type="function">
    <text evidence="12">Necessary for flagellar biosynthesis. May be involved in translocation of the flagellum.</text>
</comment>
<dbReference type="AlphaFoldDB" id="A0AA86TE38"/>
<evidence type="ECO:0000256" key="6">
    <source>
        <dbReference type="ARBA" id="ARBA00022741"/>
    </source>
</evidence>
<dbReference type="CDD" id="cd17873">
    <property type="entry name" value="FlhF"/>
    <property type="match status" value="1"/>
</dbReference>
<evidence type="ECO:0000259" key="15">
    <source>
        <dbReference type="SMART" id="SM00382"/>
    </source>
</evidence>
<dbReference type="KEGG" id="nti:DNFV4_03434"/>
<dbReference type="PANTHER" id="PTHR43134">
    <property type="entry name" value="SIGNAL RECOGNITION PARTICLE RECEPTOR SUBUNIT ALPHA"/>
    <property type="match status" value="1"/>
</dbReference>
<dbReference type="GO" id="GO:0003924">
    <property type="term" value="F:GTPase activity"/>
    <property type="evidence" value="ECO:0007669"/>
    <property type="project" value="InterPro"/>
</dbReference>
<comment type="similarity">
    <text evidence="2">Belongs to the GTP-binding SRP family.</text>
</comment>
<dbReference type="SMART" id="SM00382">
    <property type="entry name" value="AAA"/>
    <property type="match status" value="1"/>
</dbReference>
<keyword evidence="5" id="KW-1003">Cell membrane</keyword>
<dbReference type="Gene3D" id="3.40.50.300">
    <property type="entry name" value="P-loop containing nucleotide triphosphate hydrolases"/>
    <property type="match status" value="1"/>
</dbReference>
<feature type="region of interest" description="Disordered" evidence="14">
    <location>
        <begin position="61"/>
        <end position="80"/>
    </location>
</feature>
<dbReference type="Proteomes" id="UP001179121">
    <property type="component" value="Chromosome"/>
</dbReference>
<keyword evidence="11" id="KW-1006">Bacterial flagellum protein export</keyword>
<dbReference type="SUPFAM" id="SSF52540">
    <property type="entry name" value="P-loop containing nucleoside triphosphate hydrolases"/>
    <property type="match status" value="1"/>
</dbReference>
<dbReference type="PANTHER" id="PTHR43134:SF3">
    <property type="entry name" value="FLAGELLAR BIOSYNTHESIS PROTEIN FLHF"/>
    <property type="match status" value="1"/>
</dbReference>
<dbReference type="GO" id="GO:0005886">
    <property type="term" value="C:plasma membrane"/>
    <property type="evidence" value="ECO:0007669"/>
    <property type="project" value="UniProtKB-SubCell"/>
</dbReference>
<dbReference type="GO" id="GO:0015031">
    <property type="term" value="P:protein transport"/>
    <property type="evidence" value="ECO:0007669"/>
    <property type="project" value="UniProtKB-KW"/>
</dbReference>
<keyword evidence="18" id="KW-1185">Reference proteome</keyword>
<evidence type="ECO:0000259" key="16">
    <source>
        <dbReference type="SMART" id="SM00962"/>
    </source>
</evidence>
<feature type="region of interest" description="Disordered" evidence="14">
    <location>
        <begin position="426"/>
        <end position="450"/>
    </location>
</feature>
<feature type="region of interest" description="Disordered" evidence="14">
    <location>
        <begin position="100"/>
        <end position="157"/>
    </location>
</feature>
<dbReference type="InterPro" id="IPR047040">
    <property type="entry name" value="FlhF__GTPase_dom"/>
</dbReference>
<evidence type="ECO:0000256" key="12">
    <source>
        <dbReference type="ARBA" id="ARBA00025337"/>
    </source>
</evidence>
<keyword evidence="17" id="KW-0966">Cell projection</keyword>
<keyword evidence="4" id="KW-0813">Transport</keyword>
<reference evidence="17" key="1">
    <citation type="submission" date="2022-10" db="EMBL/GenBank/DDBJ databases">
        <authorList>
            <person name="Koch H."/>
        </authorList>
    </citation>
    <scope>NUCLEOTIDE SEQUENCE</scope>
    <source>
        <strain evidence="17">DNF</strain>
    </source>
</reference>
<gene>
    <name evidence="17" type="ORF">DNFV4_03434</name>
</gene>
<dbReference type="Pfam" id="PF00448">
    <property type="entry name" value="SRP54"/>
    <property type="match status" value="1"/>
</dbReference>
<dbReference type="InterPro" id="IPR000897">
    <property type="entry name" value="SRP54_GTPase_dom"/>
</dbReference>
<sequence>MKIKTFVADNIPEAFRAIKAELGPDAVILSTKYVRTGWSWRHPIGHQQVHVVAAVDRNAPAAPPSAATASRASAAGKTDTTGQAAGFVTFRSWLEASLGRDEAEPHPQVSDEPARTGSFAQRKAQERYRASGHAFKSESVDRETGPSPVEDQEPGQVDRLTVRLSQELVTRGCDLWTAARLANEALARAAARGLPTEPRARQALRGVVMEQVRVGGPLFSGQKRLKAIAVIGSTGVGKTSAVCKLAAYYKLKEGRSVAVAKVDRESSGGADPLRIFAGSIGLNVKTVREKRELTDLVSTNFGAELLLIDQPGHSLLDWEAMDWLRGLFSGDLPIEVHLALPANTDLQDFLDVTNRYTGLPIHRLLFTKLDETTRFGRLFEILRRSRLPLSYLTAGQRLTEDLEIARPERLADLLCRGPSDVGDCDRRNRVAGGDMTASEGRTSPSEAEPPMALMEAYCSEGGQRWMRR</sequence>
<evidence type="ECO:0000256" key="10">
    <source>
        <dbReference type="ARBA" id="ARBA00023136"/>
    </source>
</evidence>
<keyword evidence="17" id="KW-0282">Flagellum</keyword>
<organism evidence="17 18">
    <name type="scientific">Nitrospira tepida</name>
    <dbReference type="NCBI Taxonomy" id="2973512"/>
    <lineage>
        <taxon>Bacteria</taxon>
        <taxon>Pseudomonadati</taxon>
        <taxon>Nitrospirota</taxon>
        <taxon>Nitrospiria</taxon>
        <taxon>Nitrospirales</taxon>
        <taxon>Nitrospiraceae</taxon>
        <taxon>Nitrospira</taxon>
    </lineage>
</organism>
<feature type="compositionally biased region" description="Basic and acidic residues" evidence="14">
    <location>
        <begin position="123"/>
        <end position="144"/>
    </location>
</feature>
<evidence type="ECO:0000256" key="11">
    <source>
        <dbReference type="ARBA" id="ARBA00023225"/>
    </source>
</evidence>
<evidence type="ECO:0000313" key="18">
    <source>
        <dbReference type="Proteomes" id="UP001179121"/>
    </source>
</evidence>
<dbReference type="EMBL" id="OX365700">
    <property type="protein sequence ID" value="CAI4033004.1"/>
    <property type="molecule type" value="Genomic_DNA"/>
</dbReference>
<evidence type="ECO:0000256" key="13">
    <source>
        <dbReference type="ARBA" id="ARBA00030866"/>
    </source>
</evidence>
<keyword evidence="8" id="KW-0653">Protein transport</keyword>
<keyword evidence="10" id="KW-0472">Membrane</keyword>
<evidence type="ECO:0000256" key="8">
    <source>
        <dbReference type="ARBA" id="ARBA00022927"/>
    </source>
</evidence>
<evidence type="ECO:0000256" key="7">
    <source>
        <dbReference type="ARBA" id="ARBA00022795"/>
    </source>
</evidence>
<dbReference type="Gene3D" id="1.20.120.1380">
    <property type="entry name" value="Flagellar FlhF biosynthesis protein, N domain"/>
    <property type="match status" value="1"/>
</dbReference>
<keyword evidence="7" id="KW-1005">Bacterial flagellum biogenesis</keyword>
<accession>A0AA86TE38</accession>
<dbReference type="InterPro" id="IPR003593">
    <property type="entry name" value="AAA+_ATPase"/>
</dbReference>
<keyword evidence="6" id="KW-0547">Nucleotide-binding</keyword>
<comment type="subcellular location">
    <subcellularLocation>
        <location evidence="1">Cell membrane</location>
        <topology evidence="1">Peripheral membrane protein</topology>
        <orientation evidence="1">Cytoplasmic side</orientation>
    </subcellularLocation>
</comment>
<feature type="compositionally biased region" description="Low complexity" evidence="14">
    <location>
        <begin position="64"/>
        <end position="75"/>
    </location>
</feature>
<feature type="domain" description="AAA+ ATPase" evidence="15">
    <location>
        <begin position="224"/>
        <end position="379"/>
    </location>
</feature>
<evidence type="ECO:0000313" key="17">
    <source>
        <dbReference type="EMBL" id="CAI4033004.1"/>
    </source>
</evidence>
<proteinExistence type="inferred from homology"/>
<dbReference type="SMART" id="SM00962">
    <property type="entry name" value="SRP54"/>
    <property type="match status" value="1"/>
</dbReference>
<dbReference type="GO" id="GO:0006614">
    <property type="term" value="P:SRP-dependent cotranslational protein targeting to membrane"/>
    <property type="evidence" value="ECO:0007669"/>
    <property type="project" value="InterPro"/>
</dbReference>
<evidence type="ECO:0000256" key="14">
    <source>
        <dbReference type="SAM" id="MobiDB-lite"/>
    </source>
</evidence>
<dbReference type="GO" id="GO:0044781">
    <property type="term" value="P:bacterial-type flagellum organization"/>
    <property type="evidence" value="ECO:0007669"/>
    <property type="project" value="UniProtKB-KW"/>
</dbReference>
<evidence type="ECO:0000256" key="3">
    <source>
        <dbReference type="ARBA" id="ARBA00014919"/>
    </source>
</evidence>
<evidence type="ECO:0000256" key="4">
    <source>
        <dbReference type="ARBA" id="ARBA00022448"/>
    </source>
</evidence>
<keyword evidence="17" id="KW-0969">Cilium</keyword>
<dbReference type="GO" id="GO:0005047">
    <property type="term" value="F:signal recognition particle binding"/>
    <property type="evidence" value="ECO:0007669"/>
    <property type="project" value="TreeGrafter"/>
</dbReference>
<evidence type="ECO:0000256" key="5">
    <source>
        <dbReference type="ARBA" id="ARBA00022475"/>
    </source>
</evidence>
<protein>
    <recommendedName>
        <fullName evidence="3">Flagellar biosynthesis protein FlhF</fullName>
    </recommendedName>
    <alternativeName>
        <fullName evidence="13">Flagella-associated GTP-binding protein</fullName>
    </alternativeName>
</protein>
<name>A0AA86TE38_9BACT</name>